<keyword evidence="2" id="KW-0812">Transmembrane</keyword>
<reference evidence="3 4" key="1">
    <citation type="journal article" date="2020" name="Antonie Van Leeuwenhoek">
        <title>Rhodopirellula heiligendammensis sp. nov., Rhodopirellula pilleata sp. nov., and Rhodopirellula solitaria sp. nov. isolated from natural or artificial marine surfaces in Northern Germany and California, USA, and emended description of the genus Rhodopirellula.</title>
        <authorList>
            <person name="Kallscheuer N."/>
            <person name="Wiegand S."/>
            <person name="Jogler M."/>
            <person name="Boedeker C."/>
            <person name="Peeters S.H."/>
            <person name="Rast P."/>
            <person name="Heuer A."/>
            <person name="Jetten M.S.M."/>
            <person name="Rohde M."/>
            <person name="Jogler C."/>
        </authorList>
    </citation>
    <scope>NUCLEOTIDE SEQUENCE [LARGE SCALE GENOMIC DNA]</scope>
    <source>
        <strain evidence="3 4">Poly21</strain>
    </source>
</reference>
<keyword evidence="2" id="KW-0472">Membrane</keyword>
<protein>
    <submittedName>
        <fullName evidence="3">Uncharacterized protein</fullName>
    </submittedName>
</protein>
<name>A0A5C6C0U2_9BACT</name>
<dbReference type="RefSeq" id="WP_302119328.1">
    <property type="nucleotide sequence ID" value="NZ_SJPU01000002.1"/>
</dbReference>
<keyword evidence="2" id="KW-1133">Transmembrane helix</keyword>
<dbReference type="Proteomes" id="UP000319908">
    <property type="component" value="Unassembled WGS sequence"/>
</dbReference>
<comment type="caution">
    <text evidence="3">The sequence shown here is derived from an EMBL/GenBank/DDBJ whole genome shotgun (WGS) entry which is preliminary data.</text>
</comment>
<proteinExistence type="predicted"/>
<evidence type="ECO:0000313" key="3">
    <source>
        <dbReference type="EMBL" id="TWU16469.1"/>
    </source>
</evidence>
<gene>
    <name evidence="3" type="ORF">Poly21_36740</name>
</gene>
<dbReference type="EMBL" id="SJPU01000002">
    <property type="protein sequence ID" value="TWU16469.1"/>
    <property type="molecule type" value="Genomic_DNA"/>
</dbReference>
<keyword evidence="4" id="KW-1185">Reference proteome</keyword>
<feature type="transmembrane region" description="Helical" evidence="2">
    <location>
        <begin position="6"/>
        <end position="25"/>
    </location>
</feature>
<dbReference type="AlphaFoldDB" id="A0A5C6C0U2"/>
<accession>A0A5C6C0U2</accession>
<feature type="region of interest" description="Disordered" evidence="1">
    <location>
        <begin position="28"/>
        <end position="51"/>
    </location>
</feature>
<evidence type="ECO:0000256" key="2">
    <source>
        <dbReference type="SAM" id="Phobius"/>
    </source>
</evidence>
<evidence type="ECO:0000256" key="1">
    <source>
        <dbReference type="SAM" id="MobiDB-lite"/>
    </source>
</evidence>
<organism evidence="3 4">
    <name type="scientific">Allorhodopirellula heiligendammensis</name>
    <dbReference type="NCBI Taxonomy" id="2714739"/>
    <lineage>
        <taxon>Bacteria</taxon>
        <taxon>Pseudomonadati</taxon>
        <taxon>Planctomycetota</taxon>
        <taxon>Planctomycetia</taxon>
        <taxon>Pirellulales</taxon>
        <taxon>Pirellulaceae</taxon>
        <taxon>Allorhodopirellula</taxon>
    </lineage>
</organism>
<sequence length="51" mass="5532">MTSFVTFILYSAAITATILIVTYFAGTTKGRTPKSDGSNKPLPARRIHEST</sequence>
<evidence type="ECO:0000313" key="4">
    <source>
        <dbReference type="Proteomes" id="UP000319908"/>
    </source>
</evidence>